<dbReference type="Proteomes" id="UP000199071">
    <property type="component" value="Unassembled WGS sequence"/>
</dbReference>
<organism evidence="3 4">
    <name type="scientific">Bauldia litoralis</name>
    <dbReference type="NCBI Taxonomy" id="665467"/>
    <lineage>
        <taxon>Bacteria</taxon>
        <taxon>Pseudomonadati</taxon>
        <taxon>Pseudomonadota</taxon>
        <taxon>Alphaproteobacteria</taxon>
        <taxon>Hyphomicrobiales</taxon>
        <taxon>Kaistiaceae</taxon>
        <taxon>Bauldia</taxon>
    </lineage>
</organism>
<evidence type="ECO:0000313" key="4">
    <source>
        <dbReference type="Proteomes" id="UP000199071"/>
    </source>
</evidence>
<dbReference type="SUPFAM" id="SSF48452">
    <property type="entry name" value="TPR-like"/>
    <property type="match status" value="2"/>
</dbReference>
<dbReference type="Pfam" id="PF00196">
    <property type="entry name" value="GerE"/>
    <property type="match status" value="1"/>
</dbReference>
<feature type="domain" description="HTH luxR-type" evidence="2">
    <location>
        <begin position="485"/>
        <end position="550"/>
    </location>
</feature>
<dbReference type="PANTHER" id="PTHR43214">
    <property type="entry name" value="TWO-COMPONENT RESPONSE REGULATOR"/>
    <property type="match status" value="1"/>
</dbReference>
<evidence type="ECO:0000313" key="3">
    <source>
        <dbReference type="EMBL" id="SDB37668.1"/>
    </source>
</evidence>
<dbReference type="CDD" id="cd06170">
    <property type="entry name" value="LuxR_C_like"/>
    <property type="match status" value="1"/>
</dbReference>
<dbReference type="RefSeq" id="WP_090877131.1">
    <property type="nucleotide sequence ID" value="NZ_FMXQ01000005.1"/>
</dbReference>
<name>A0A1G6CXV7_9HYPH</name>
<dbReference type="InterPro" id="IPR000792">
    <property type="entry name" value="Tscrpt_reg_LuxR_C"/>
</dbReference>
<dbReference type="Gene3D" id="1.25.40.10">
    <property type="entry name" value="Tetratricopeptide repeat domain"/>
    <property type="match status" value="1"/>
</dbReference>
<reference evidence="3 4" key="1">
    <citation type="submission" date="2016-10" db="EMBL/GenBank/DDBJ databases">
        <authorList>
            <person name="de Groot N.N."/>
        </authorList>
    </citation>
    <scope>NUCLEOTIDE SEQUENCE [LARGE SCALE GENOMIC DNA]</scope>
    <source>
        <strain evidence="3 4">ATCC 35022</strain>
    </source>
</reference>
<dbReference type="InterPro" id="IPR039420">
    <property type="entry name" value="WalR-like"/>
</dbReference>
<dbReference type="STRING" id="665467.SAMN02982931_02887"/>
<proteinExistence type="predicted"/>
<dbReference type="InterPro" id="IPR011990">
    <property type="entry name" value="TPR-like_helical_dom_sf"/>
</dbReference>
<dbReference type="Gene3D" id="1.10.10.10">
    <property type="entry name" value="Winged helix-like DNA-binding domain superfamily/Winged helix DNA-binding domain"/>
    <property type="match status" value="1"/>
</dbReference>
<dbReference type="InterPro" id="IPR016032">
    <property type="entry name" value="Sig_transdc_resp-reg_C-effctor"/>
</dbReference>
<gene>
    <name evidence="3" type="ORF">SAMN02982931_02887</name>
</gene>
<dbReference type="PROSITE" id="PS00622">
    <property type="entry name" value="HTH_LUXR_1"/>
    <property type="match status" value="1"/>
</dbReference>
<dbReference type="PRINTS" id="PR00038">
    <property type="entry name" value="HTHLUXR"/>
</dbReference>
<evidence type="ECO:0000259" key="2">
    <source>
        <dbReference type="PROSITE" id="PS50043"/>
    </source>
</evidence>
<sequence length="552" mass="58752">MPDTRLPGKPRARADLAAGREALARRAWDDAWRSFAAADAAVPLDVEDLDQWVWSAGLTGRDDDFISIQERIYRARLDAGETRRAARAAFWLGLRLFSLGETGRATGWLSRSDHLIAGKDCAERGYLLLPAIYRDIAAGDFDGACSAAIQAAGIGKRFDEPDLAAFAGCLHGRALLRGGQPAAGLALLDEVMLAVTGGGVSPLITGLIYCSVIASCQEVFALDRCREWTSALAAWCDEQPQMVTFTGACLVHRAEVMQLNGAWTDAISEARQATRRFAVATDPEAVAGAFYQQAEIHRLRGEYREAEDAYRRSSAAGGDIQPGYSLLRLAQGRGDAAASGIRRAVGAATSQARRMRLLPACIEIMLATGAVDEADAASREIAGIALTCDMDIVSAMADHARGAVLLARGDPQAALAPLRDAFVAWHHFGAPYLAARLRVLLGTACLALGDDDGAGLEFDAARSVFSELGAAPDLARVAAVAKPSALARPDGLTPREVEVLRLVATGKTNKAIASELALSERTVDRHLSNIFTKIDVSSRAAATAYAFQHKLV</sequence>
<dbReference type="GO" id="GO:0006355">
    <property type="term" value="P:regulation of DNA-templated transcription"/>
    <property type="evidence" value="ECO:0007669"/>
    <property type="project" value="InterPro"/>
</dbReference>
<keyword evidence="4" id="KW-1185">Reference proteome</keyword>
<dbReference type="PROSITE" id="PS50043">
    <property type="entry name" value="HTH_LUXR_2"/>
    <property type="match status" value="1"/>
</dbReference>
<dbReference type="EMBL" id="FMXQ01000005">
    <property type="protein sequence ID" value="SDB37668.1"/>
    <property type="molecule type" value="Genomic_DNA"/>
</dbReference>
<dbReference type="InterPro" id="IPR036388">
    <property type="entry name" value="WH-like_DNA-bd_sf"/>
</dbReference>
<dbReference type="SMART" id="SM00421">
    <property type="entry name" value="HTH_LUXR"/>
    <property type="match status" value="1"/>
</dbReference>
<accession>A0A1G6CXV7</accession>
<dbReference type="SUPFAM" id="SSF46894">
    <property type="entry name" value="C-terminal effector domain of the bipartite response regulators"/>
    <property type="match status" value="1"/>
</dbReference>
<keyword evidence="1" id="KW-0238">DNA-binding</keyword>
<dbReference type="GO" id="GO:0003677">
    <property type="term" value="F:DNA binding"/>
    <property type="evidence" value="ECO:0007669"/>
    <property type="project" value="UniProtKB-KW"/>
</dbReference>
<dbReference type="AlphaFoldDB" id="A0A1G6CXV7"/>
<evidence type="ECO:0000256" key="1">
    <source>
        <dbReference type="ARBA" id="ARBA00023125"/>
    </source>
</evidence>
<dbReference type="OrthoDB" id="9808843at2"/>
<protein>
    <submittedName>
        <fullName evidence="3">Transcriptional regulator, LuxR family</fullName>
    </submittedName>
</protein>